<proteinExistence type="predicted"/>
<organism evidence="1 2">
    <name type="scientific">Stichopus japonicus</name>
    <name type="common">Sea cucumber</name>
    <dbReference type="NCBI Taxonomy" id="307972"/>
    <lineage>
        <taxon>Eukaryota</taxon>
        <taxon>Metazoa</taxon>
        <taxon>Echinodermata</taxon>
        <taxon>Eleutherozoa</taxon>
        <taxon>Echinozoa</taxon>
        <taxon>Holothuroidea</taxon>
        <taxon>Aspidochirotacea</taxon>
        <taxon>Aspidochirotida</taxon>
        <taxon>Stichopodidae</taxon>
        <taxon>Apostichopus</taxon>
    </lineage>
</organism>
<dbReference type="OrthoDB" id="9993944at2759"/>
<comment type="caution">
    <text evidence="1">The sequence shown here is derived from an EMBL/GenBank/DDBJ whole genome shotgun (WGS) entry which is preliminary data.</text>
</comment>
<protein>
    <submittedName>
        <fullName evidence="1">Uncharacterized protein</fullName>
    </submittedName>
</protein>
<evidence type="ECO:0000313" key="2">
    <source>
        <dbReference type="Proteomes" id="UP000230750"/>
    </source>
</evidence>
<sequence>CSSLSYNTIDDTIPYKRLFWIDKKASYDDSPLYTVRSSSAPIIVDCFLKECIKSFSACGKTCIMTNEEMPCMAACNQQKQLCSTRCFQRYAVKTVGNAA</sequence>
<keyword evidence="2" id="KW-1185">Reference proteome</keyword>
<name>A0A2G8JMX7_STIJA</name>
<gene>
    <name evidence="1" type="ORF">BSL78_26078</name>
</gene>
<feature type="non-terminal residue" evidence="1">
    <location>
        <position position="1"/>
    </location>
</feature>
<reference evidence="1 2" key="1">
    <citation type="journal article" date="2017" name="PLoS Biol.">
        <title>The sea cucumber genome provides insights into morphological evolution and visceral regeneration.</title>
        <authorList>
            <person name="Zhang X."/>
            <person name="Sun L."/>
            <person name="Yuan J."/>
            <person name="Sun Y."/>
            <person name="Gao Y."/>
            <person name="Zhang L."/>
            <person name="Li S."/>
            <person name="Dai H."/>
            <person name="Hamel J.F."/>
            <person name="Liu C."/>
            <person name="Yu Y."/>
            <person name="Liu S."/>
            <person name="Lin W."/>
            <person name="Guo K."/>
            <person name="Jin S."/>
            <person name="Xu P."/>
            <person name="Storey K.B."/>
            <person name="Huan P."/>
            <person name="Zhang T."/>
            <person name="Zhou Y."/>
            <person name="Zhang J."/>
            <person name="Lin C."/>
            <person name="Li X."/>
            <person name="Xing L."/>
            <person name="Huo D."/>
            <person name="Sun M."/>
            <person name="Wang L."/>
            <person name="Mercier A."/>
            <person name="Li F."/>
            <person name="Yang H."/>
            <person name="Xiang J."/>
        </authorList>
    </citation>
    <scope>NUCLEOTIDE SEQUENCE [LARGE SCALE GENOMIC DNA]</scope>
    <source>
        <strain evidence="1">Shaxun</strain>
        <tissue evidence="1">Muscle</tissue>
    </source>
</reference>
<accession>A0A2G8JMX7</accession>
<dbReference type="EMBL" id="MRZV01001561">
    <property type="protein sequence ID" value="PIK37087.1"/>
    <property type="molecule type" value="Genomic_DNA"/>
</dbReference>
<evidence type="ECO:0000313" key="1">
    <source>
        <dbReference type="EMBL" id="PIK37087.1"/>
    </source>
</evidence>
<dbReference type="Proteomes" id="UP000230750">
    <property type="component" value="Unassembled WGS sequence"/>
</dbReference>
<dbReference type="AlphaFoldDB" id="A0A2G8JMX7"/>